<gene>
    <name evidence="1" type="ORF">NLG97_g10528</name>
</gene>
<dbReference type="Proteomes" id="UP001148737">
    <property type="component" value="Unassembled WGS sequence"/>
</dbReference>
<dbReference type="EMBL" id="JANAKD010002685">
    <property type="protein sequence ID" value="KAJ3473081.1"/>
    <property type="molecule type" value="Genomic_DNA"/>
</dbReference>
<accession>A0ACC1QEM2</accession>
<proteinExistence type="predicted"/>
<organism evidence="1 2">
    <name type="scientific">Lecanicillium saksenae</name>
    <dbReference type="NCBI Taxonomy" id="468837"/>
    <lineage>
        <taxon>Eukaryota</taxon>
        <taxon>Fungi</taxon>
        <taxon>Dikarya</taxon>
        <taxon>Ascomycota</taxon>
        <taxon>Pezizomycotina</taxon>
        <taxon>Sordariomycetes</taxon>
        <taxon>Hypocreomycetidae</taxon>
        <taxon>Hypocreales</taxon>
        <taxon>Cordycipitaceae</taxon>
        <taxon>Lecanicillium</taxon>
    </lineage>
</organism>
<evidence type="ECO:0000313" key="1">
    <source>
        <dbReference type="EMBL" id="KAJ3473081.1"/>
    </source>
</evidence>
<name>A0ACC1QEM2_9HYPO</name>
<comment type="caution">
    <text evidence="1">The sequence shown here is derived from an EMBL/GenBank/DDBJ whole genome shotgun (WGS) entry which is preliminary data.</text>
</comment>
<evidence type="ECO:0000313" key="2">
    <source>
        <dbReference type="Proteomes" id="UP001148737"/>
    </source>
</evidence>
<keyword evidence="2" id="KW-1185">Reference proteome</keyword>
<reference evidence="1" key="1">
    <citation type="submission" date="2022-07" db="EMBL/GenBank/DDBJ databases">
        <title>Genome Sequence of Lecanicillium saksenae.</title>
        <authorList>
            <person name="Buettner E."/>
        </authorList>
    </citation>
    <scope>NUCLEOTIDE SEQUENCE</scope>
    <source>
        <strain evidence="1">VT-O1</strain>
    </source>
</reference>
<sequence>MKFAYFLSLCAGALALPKSNTASATADSPEDILAGDLASGGFSDDGEGGSEAGAAAEPHFVLKTPPTLQQNHGLVGY</sequence>
<protein>
    <submittedName>
        <fullName evidence="1">Uncharacterized protein</fullName>
    </submittedName>
</protein>